<feature type="transmembrane region" description="Helical" evidence="1">
    <location>
        <begin position="115"/>
        <end position="138"/>
    </location>
</feature>
<feature type="transmembrane region" description="Helical" evidence="1">
    <location>
        <begin position="150"/>
        <end position="170"/>
    </location>
</feature>
<reference evidence="2 3" key="1">
    <citation type="journal article" date="2018" name="Elife">
        <title>Discovery and characterization of a prevalent human gut bacterial enzyme sufficient for the inactivation of a family of plant toxins.</title>
        <authorList>
            <person name="Koppel N."/>
            <person name="Bisanz J.E."/>
            <person name="Pandelia M.E."/>
            <person name="Turnbaugh P.J."/>
            <person name="Balskus E.P."/>
        </authorList>
    </citation>
    <scope>NUCLEOTIDE SEQUENCE [LARGE SCALE GENOMIC DNA]</scope>
    <source>
        <strain evidence="2 3">3C</strain>
    </source>
</reference>
<protein>
    <recommendedName>
        <fullName evidence="4">DUF340 domain-containing protein</fullName>
    </recommendedName>
</protein>
<dbReference type="PANTHER" id="PTHR35804:SF1">
    <property type="entry name" value="LYSINE EXPORTER LYSO"/>
    <property type="match status" value="1"/>
</dbReference>
<keyword evidence="1" id="KW-0812">Transmembrane</keyword>
<proteinExistence type="predicted"/>
<dbReference type="InterPro" id="IPR005642">
    <property type="entry name" value="LysO"/>
</dbReference>
<dbReference type="GO" id="GO:0005886">
    <property type="term" value="C:plasma membrane"/>
    <property type="evidence" value="ECO:0007669"/>
    <property type="project" value="TreeGrafter"/>
</dbReference>
<dbReference type="GeneID" id="78360351"/>
<feature type="transmembrane region" description="Helical" evidence="1">
    <location>
        <begin position="290"/>
        <end position="311"/>
    </location>
</feature>
<gene>
    <name evidence="2" type="ORF">C1877_11670</name>
</gene>
<dbReference type="RefSeq" id="WP_114569242.1">
    <property type="nucleotide sequence ID" value="NZ_CABMMS010000007.1"/>
</dbReference>
<dbReference type="EMBL" id="PPTS01000007">
    <property type="protein sequence ID" value="RDB63519.1"/>
    <property type="molecule type" value="Genomic_DNA"/>
</dbReference>
<evidence type="ECO:0008006" key="4">
    <source>
        <dbReference type="Google" id="ProtNLM"/>
    </source>
</evidence>
<dbReference type="AlphaFoldDB" id="A0A369LY21"/>
<feature type="transmembrane region" description="Helical" evidence="1">
    <location>
        <begin position="29"/>
        <end position="46"/>
    </location>
</feature>
<name>A0A369LY21_9ACTN</name>
<organism evidence="2 3">
    <name type="scientific">Gordonibacter pamelaeae</name>
    <dbReference type="NCBI Taxonomy" id="471189"/>
    <lineage>
        <taxon>Bacteria</taxon>
        <taxon>Bacillati</taxon>
        <taxon>Actinomycetota</taxon>
        <taxon>Coriobacteriia</taxon>
        <taxon>Eggerthellales</taxon>
        <taxon>Eggerthellaceae</taxon>
        <taxon>Gordonibacter</taxon>
    </lineage>
</organism>
<dbReference type="Proteomes" id="UP000254000">
    <property type="component" value="Unassembled WGS sequence"/>
</dbReference>
<dbReference type="GO" id="GO:0015661">
    <property type="term" value="F:L-lysine efflux transmembrane transporter activity"/>
    <property type="evidence" value="ECO:0007669"/>
    <property type="project" value="InterPro"/>
</dbReference>
<keyword evidence="3" id="KW-1185">Reference proteome</keyword>
<dbReference type="OrthoDB" id="5451742at2"/>
<sequence>MEILAVMVAGVLVGATVFPARLKGLNEKLTLAATALLIFSMGVLLAGRDAFLEELGAVGWASVLFCLVPVAFSTAAVYGLTNLFLSDIARRPPGPRVAAAQGGGAPGESASCGEAVMIAVAVGALALGVAYGLAGVPLAPVDFVADHSDAVLFALMFLVGISVGGSRGLLGKLRQYHVRVLIVPAGIVIGSVLGGLACAPLVGMSLPEGAAVASGLGWYSLAGVMMTDIAGAKAGSITFLANLLRELVSFFSIPWIAKHLNYPTCIAPAGATSEDTTLPMLVRCTNGETVVLSVLNGVICSALVPVLIEAFHQLM</sequence>
<dbReference type="Pfam" id="PF03956">
    <property type="entry name" value="Lys_export"/>
    <property type="match status" value="1"/>
</dbReference>
<dbReference type="PANTHER" id="PTHR35804">
    <property type="entry name" value="LYSINE EXPORTER LYSO"/>
    <property type="match status" value="1"/>
</dbReference>
<evidence type="ECO:0000313" key="2">
    <source>
        <dbReference type="EMBL" id="RDB63519.1"/>
    </source>
</evidence>
<comment type="caution">
    <text evidence="2">The sequence shown here is derived from an EMBL/GenBank/DDBJ whole genome shotgun (WGS) entry which is preliminary data.</text>
</comment>
<keyword evidence="1" id="KW-0472">Membrane</keyword>
<accession>A0A369LY21</accession>
<feature type="transmembrane region" description="Helical" evidence="1">
    <location>
        <begin position="182"/>
        <end position="204"/>
    </location>
</feature>
<feature type="transmembrane region" description="Helical" evidence="1">
    <location>
        <begin position="216"/>
        <end position="241"/>
    </location>
</feature>
<keyword evidence="1" id="KW-1133">Transmembrane helix</keyword>
<evidence type="ECO:0000256" key="1">
    <source>
        <dbReference type="SAM" id="Phobius"/>
    </source>
</evidence>
<feature type="transmembrane region" description="Helical" evidence="1">
    <location>
        <begin position="58"/>
        <end position="80"/>
    </location>
</feature>
<evidence type="ECO:0000313" key="3">
    <source>
        <dbReference type="Proteomes" id="UP000254000"/>
    </source>
</evidence>